<dbReference type="PANTHER" id="PTHR10980">
    <property type="entry name" value="RHO GDP-DISSOCIATION INHIBITOR"/>
    <property type="match status" value="1"/>
</dbReference>
<comment type="similarity">
    <text evidence="2">Belongs to the Rho GDI family.</text>
</comment>
<dbReference type="InterPro" id="IPR000406">
    <property type="entry name" value="Rho_GDI"/>
</dbReference>
<name>A0A9R1WP37_LACSA</name>
<organism evidence="5 6">
    <name type="scientific">Lactuca sativa</name>
    <name type="common">Garden lettuce</name>
    <dbReference type="NCBI Taxonomy" id="4236"/>
    <lineage>
        <taxon>Eukaryota</taxon>
        <taxon>Viridiplantae</taxon>
        <taxon>Streptophyta</taxon>
        <taxon>Embryophyta</taxon>
        <taxon>Tracheophyta</taxon>
        <taxon>Spermatophyta</taxon>
        <taxon>Magnoliopsida</taxon>
        <taxon>eudicotyledons</taxon>
        <taxon>Gunneridae</taxon>
        <taxon>Pentapetalae</taxon>
        <taxon>asterids</taxon>
        <taxon>campanulids</taxon>
        <taxon>Asterales</taxon>
        <taxon>Asteraceae</taxon>
        <taxon>Cichorioideae</taxon>
        <taxon>Cichorieae</taxon>
        <taxon>Lactucinae</taxon>
        <taxon>Lactuca</taxon>
    </lineage>
</organism>
<proteinExistence type="inferred from homology"/>
<dbReference type="SUPFAM" id="SSF81296">
    <property type="entry name" value="E set domains"/>
    <property type="match status" value="2"/>
</dbReference>
<dbReference type="FunFam" id="2.70.50.30:FF:000004">
    <property type="entry name" value="Rho GDP-dissociation inhibitor 1"/>
    <property type="match status" value="1"/>
</dbReference>
<dbReference type="GO" id="GO:0005094">
    <property type="term" value="F:Rho GDP-dissociation inhibitor activity"/>
    <property type="evidence" value="ECO:0000318"/>
    <property type="project" value="GO_Central"/>
</dbReference>
<accession>A0A9R1WP37</accession>
<dbReference type="GO" id="GO:0005829">
    <property type="term" value="C:cytosol"/>
    <property type="evidence" value="ECO:0000318"/>
    <property type="project" value="GO_Central"/>
</dbReference>
<gene>
    <name evidence="5" type="ORF">LSAT_V11C900470860</name>
</gene>
<dbReference type="GO" id="GO:0016020">
    <property type="term" value="C:membrane"/>
    <property type="evidence" value="ECO:0000318"/>
    <property type="project" value="GO_Central"/>
</dbReference>
<dbReference type="GO" id="GO:0005096">
    <property type="term" value="F:GTPase activator activity"/>
    <property type="evidence" value="ECO:0007669"/>
    <property type="project" value="UniProtKB-KW"/>
</dbReference>
<dbReference type="PANTHER" id="PTHR10980:SF57">
    <property type="entry name" value="RHO GDP-DISSOCIATION INHIBITOR 1-LIKE"/>
    <property type="match status" value="1"/>
</dbReference>
<dbReference type="Proteomes" id="UP000235145">
    <property type="component" value="Unassembled WGS sequence"/>
</dbReference>
<dbReference type="Gene3D" id="2.70.50.30">
    <property type="entry name" value="Coagulation Factor XIII, subunit A, domain 1"/>
    <property type="match status" value="2"/>
</dbReference>
<reference evidence="5 6" key="1">
    <citation type="journal article" date="2017" name="Nat. Commun.">
        <title>Genome assembly with in vitro proximity ligation data and whole-genome triplication in lettuce.</title>
        <authorList>
            <person name="Reyes-Chin-Wo S."/>
            <person name="Wang Z."/>
            <person name="Yang X."/>
            <person name="Kozik A."/>
            <person name="Arikit S."/>
            <person name="Song C."/>
            <person name="Xia L."/>
            <person name="Froenicke L."/>
            <person name="Lavelle D.O."/>
            <person name="Truco M.J."/>
            <person name="Xia R."/>
            <person name="Zhu S."/>
            <person name="Xu C."/>
            <person name="Xu H."/>
            <person name="Xu X."/>
            <person name="Cox K."/>
            <person name="Korf I."/>
            <person name="Meyers B.C."/>
            <person name="Michelmore R.W."/>
        </authorList>
    </citation>
    <scope>NUCLEOTIDE SEQUENCE [LARGE SCALE GENOMIC DNA]</scope>
    <source>
        <strain evidence="6">cv. Salinas</strain>
        <tissue evidence="5">Seedlings</tissue>
    </source>
</reference>
<comment type="caution">
    <text evidence="5">The sequence shown here is derived from an EMBL/GenBank/DDBJ whole genome shotgun (WGS) entry which is preliminary data.</text>
</comment>
<keyword evidence="4" id="KW-0963">Cytoplasm</keyword>
<evidence type="ECO:0000256" key="4">
    <source>
        <dbReference type="ARBA" id="ARBA00022490"/>
    </source>
</evidence>
<evidence type="ECO:0000313" key="6">
    <source>
        <dbReference type="Proteomes" id="UP000235145"/>
    </source>
</evidence>
<evidence type="ECO:0000256" key="1">
    <source>
        <dbReference type="ARBA" id="ARBA00004496"/>
    </source>
</evidence>
<evidence type="ECO:0000313" key="5">
    <source>
        <dbReference type="EMBL" id="KAJ0184746.1"/>
    </source>
</evidence>
<dbReference type="EMBL" id="NBSK02000009">
    <property type="protein sequence ID" value="KAJ0184746.1"/>
    <property type="molecule type" value="Genomic_DNA"/>
</dbReference>
<evidence type="ECO:0008006" key="7">
    <source>
        <dbReference type="Google" id="ProtNLM"/>
    </source>
</evidence>
<dbReference type="AlphaFoldDB" id="A0A9R1WP37"/>
<dbReference type="GO" id="GO:0007266">
    <property type="term" value="P:Rho protein signal transduction"/>
    <property type="evidence" value="ECO:0000318"/>
    <property type="project" value="GO_Central"/>
</dbReference>
<protein>
    <recommendedName>
        <fullName evidence="7">Rho GDP-dissociation inhibitor 1</fullName>
    </recommendedName>
</protein>
<dbReference type="InterPro" id="IPR024792">
    <property type="entry name" value="RhoGDI_dom_sf"/>
</dbReference>
<comment type="subcellular location">
    <subcellularLocation>
        <location evidence="1">Cytoplasm</location>
    </subcellularLocation>
</comment>
<keyword evidence="6" id="KW-1185">Reference proteome</keyword>
<dbReference type="InterPro" id="IPR014756">
    <property type="entry name" value="Ig_E-set"/>
</dbReference>
<keyword evidence="3" id="KW-0343">GTPase activation</keyword>
<sequence length="273" mass="31224">MKESDDQKDQNIENTGADVEVEDSAWVAKIDRNMSQSSVNVIEDEEDEDVQGKIEIGPRRTLKEQYEADKDDESLMRWKEQLLGAVDINAVAVFVSDSLYCSDAIIVAETLDPEVKILSLAIVSPGRQDLVLPIPDNGKIKGTWFTLKEGSRYTIKFTFEVHNNIVSGLKYTNTVWKTGLRGMFHFYTRIVYCLHNLVQLTDMFYTVDKTKEMIGTFSPQQELYTHEIPEDTTPSGILARGSYSAKTKFLDDDNKCYLDLNYTFDIRKDWQLS</sequence>
<evidence type="ECO:0000256" key="2">
    <source>
        <dbReference type="ARBA" id="ARBA00009758"/>
    </source>
</evidence>
<evidence type="ECO:0000256" key="3">
    <source>
        <dbReference type="ARBA" id="ARBA00022468"/>
    </source>
</evidence>
<dbReference type="Pfam" id="PF02115">
    <property type="entry name" value="Rho_GDI"/>
    <property type="match status" value="2"/>
</dbReference>